<comment type="caution">
    <text evidence="2">The sequence shown here is derived from an EMBL/GenBank/DDBJ whole genome shotgun (WGS) entry which is preliminary data.</text>
</comment>
<evidence type="ECO:0000256" key="1">
    <source>
        <dbReference type="SAM" id="MobiDB-lite"/>
    </source>
</evidence>
<feature type="compositionally biased region" description="Acidic residues" evidence="1">
    <location>
        <begin position="873"/>
        <end position="895"/>
    </location>
</feature>
<feature type="region of interest" description="Disordered" evidence="1">
    <location>
        <begin position="607"/>
        <end position="720"/>
    </location>
</feature>
<feature type="compositionally biased region" description="Low complexity" evidence="1">
    <location>
        <begin position="637"/>
        <end position="675"/>
    </location>
</feature>
<dbReference type="KEGG" id="cci:CC1G_08315"/>
<feature type="compositionally biased region" description="Gly residues" evidence="1">
    <location>
        <begin position="283"/>
        <end position="292"/>
    </location>
</feature>
<feature type="compositionally biased region" description="Low complexity" evidence="1">
    <location>
        <begin position="831"/>
        <end position="857"/>
    </location>
</feature>
<protein>
    <submittedName>
        <fullName evidence="2">Uncharacterized protein</fullName>
    </submittedName>
</protein>
<dbReference type="EMBL" id="AACS02000007">
    <property type="protein sequence ID" value="EAU90042.1"/>
    <property type="molecule type" value="Genomic_DNA"/>
</dbReference>
<dbReference type="OMA" id="ANIMPGP"/>
<dbReference type="RefSeq" id="XP_001831711.1">
    <property type="nucleotide sequence ID" value="XM_001831659.1"/>
</dbReference>
<proteinExistence type="predicted"/>
<evidence type="ECO:0000313" key="3">
    <source>
        <dbReference type="Proteomes" id="UP000001861"/>
    </source>
</evidence>
<sequence>MSGPAADAPTTPFLSATMEVLGETLGDNMTTEQLLAHAEEISKKISQTFYMNNLGNLTASFMADSSNPGMRSAIDFGFTAKFDVGSTGTSTSVNTDATHGSFSSESGLDSLQANAAGQIHNSSGTTTTTTASTSATASSILSDVELITDAALKAQGLPAEILRNLTEKLSLSGFPPPPFSSGRAELDAIFAAGYEAGLNGAGLGQFRGTSASGTSIPQSKHAPFYRPQFHQSTESPQGAYIEGTVVTNGEDGAMGLGDSSGGANIMPGPPAMMHAPRSFVNGGDPGGGGGGVDIRRRGGRDEDEEDEDGDGDYVDHLRQPGNTKKRKVPANAGMSPFRGGSHRDDGVDEDGVGVAGYGAKRVGPDGGYDDEGEDGGGGGLGGEGHTGDPNGDGGGRGGYSPFNAAPLTTTKAGRMPLPTLSTVTMSLSSSARVGQLNAIVKARGKLSAAMVAGLQHKEMLKARKRQLAAVMGALTQGDSFALDQALSMAGSVYPFGGPLALTGPLSSTSNKENVGVQEEDKTAQQVKVRLSKRMSARLAREVRMKESVQLPSNGVALPSSEFVFQCPSATADRLLATKQEVETLRGRFEAELERQAVQAAKLAAASKMLPPPPANGNANGAPAPATSGTTKSKKKSAQGGSKTKGNSAAKPAQQQQVPQAQSQQTQGRNQQTQKTVGGNQPQPTGNHTLLPPSNKKKKKKRSALANASNPHHLRNYVPSRLPHSGFSPHLANTNVVANFFGPLPLRFLNADIPPTRNRTGGTGSTKSKTNASETLSTSSLSHVGATTGTSEWLCAFCEYDLFYGDDVAFRRAVKSRKKILKRRRRAKERAAAAASGVKRNVNAATGNANPAPANPVGSHPPAPGGVPAQAGDTADEEEYEEEGEDEEDEEFDGDPGYEAGGNGRDEYGNLPKHQTVTKGGGGTGGGGGGGGGRTQNGQVGQAVAARG</sequence>
<dbReference type="Proteomes" id="UP000001861">
    <property type="component" value="Unassembled WGS sequence"/>
</dbReference>
<organism evidence="2 3">
    <name type="scientific">Coprinopsis cinerea (strain Okayama-7 / 130 / ATCC MYA-4618 / FGSC 9003)</name>
    <name type="common">Inky cap fungus</name>
    <name type="synonym">Hormographiella aspergillata</name>
    <dbReference type="NCBI Taxonomy" id="240176"/>
    <lineage>
        <taxon>Eukaryota</taxon>
        <taxon>Fungi</taxon>
        <taxon>Dikarya</taxon>
        <taxon>Basidiomycota</taxon>
        <taxon>Agaricomycotina</taxon>
        <taxon>Agaricomycetes</taxon>
        <taxon>Agaricomycetidae</taxon>
        <taxon>Agaricales</taxon>
        <taxon>Agaricineae</taxon>
        <taxon>Psathyrellaceae</taxon>
        <taxon>Coprinopsis</taxon>
    </lineage>
</organism>
<dbReference type="InParanoid" id="A8NA55"/>
<dbReference type="GeneID" id="6008252"/>
<keyword evidence="3" id="KW-1185">Reference proteome</keyword>
<dbReference type="AlphaFoldDB" id="A8NA55"/>
<feature type="compositionally biased region" description="Polar residues" evidence="1">
    <location>
        <begin position="771"/>
        <end position="782"/>
    </location>
</feature>
<feature type="region of interest" description="Disordered" evidence="1">
    <location>
        <begin position="830"/>
        <end position="947"/>
    </location>
</feature>
<evidence type="ECO:0000313" key="2">
    <source>
        <dbReference type="EMBL" id="EAU90042.1"/>
    </source>
</evidence>
<dbReference type="OrthoDB" id="2507488at2759"/>
<feature type="compositionally biased region" description="Gly residues" evidence="1">
    <location>
        <begin position="918"/>
        <end position="934"/>
    </location>
</feature>
<feature type="region of interest" description="Disordered" evidence="1">
    <location>
        <begin position="751"/>
        <end position="782"/>
    </location>
</feature>
<feature type="region of interest" description="Disordered" evidence="1">
    <location>
        <begin position="279"/>
        <end position="403"/>
    </location>
</feature>
<feature type="compositionally biased region" description="Acidic residues" evidence="1">
    <location>
        <begin position="301"/>
        <end position="312"/>
    </location>
</feature>
<feature type="compositionally biased region" description="Gly residues" evidence="1">
    <location>
        <begin position="375"/>
        <end position="398"/>
    </location>
</feature>
<feature type="compositionally biased region" description="Low complexity" evidence="1">
    <location>
        <begin position="755"/>
        <end position="770"/>
    </location>
</feature>
<gene>
    <name evidence="2" type="ORF">CC1G_08315</name>
</gene>
<dbReference type="VEuPathDB" id="FungiDB:CC1G_08315"/>
<feature type="compositionally biased region" description="Low complexity" evidence="1">
    <location>
        <begin position="615"/>
        <end position="630"/>
    </location>
</feature>
<accession>A8NA55</accession>
<dbReference type="STRING" id="240176.A8NA55"/>
<name>A8NA55_COPC7</name>
<feature type="compositionally biased region" description="Polar residues" evidence="1">
    <location>
        <begin position="676"/>
        <end position="687"/>
    </location>
</feature>
<reference evidence="2 3" key="1">
    <citation type="journal article" date="2010" name="Proc. Natl. Acad. Sci. U.S.A.">
        <title>Insights into evolution of multicellular fungi from the assembled chromosomes of the mushroom Coprinopsis cinerea (Coprinus cinereus).</title>
        <authorList>
            <person name="Stajich J.E."/>
            <person name="Wilke S.K."/>
            <person name="Ahren D."/>
            <person name="Au C.H."/>
            <person name="Birren B.W."/>
            <person name="Borodovsky M."/>
            <person name="Burns C."/>
            <person name="Canback B."/>
            <person name="Casselton L.A."/>
            <person name="Cheng C.K."/>
            <person name="Deng J."/>
            <person name="Dietrich F.S."/>
            <person name="Fargo D.C."/>
            <person name="Farman M.L."/>
            <person name="Gathman A.C."/>
            <person name="Goldberg J."/>
            <person name="Guigo R."/>
            <person name="Hoegger P.J."/>
            <person name="Hooker J.B."/>
            <person name="Huggins A."/>
            <person name="James T.Y."/>
            <person name="Kamada T."/>
            <person name="Kilaru S."/>
            <person name="Kodira C."/>
            <person name="Kues U."/>
            <person name="Kupfer D."/>
            <person name="Kwan H.S."/>
            <person name="Lomsadze A."/>
            <person name="Li W."/>
            <person name="Lilly W.W."/>
            <person name="Ma L.J."/>
            <person name="Mackey A.J."/>
            <person name="Manning G."/>
            <person name="Martin F."/>
            <person name="Muraguchi H."/>
            <person name="Natvig D.O."/>
            <person name="Palmerini H."/>
            <person name="Ramesh M.A."/>
            <person name="Rehmeyer C.J."/>
            <person name="Roe B.A."/>
            <person name="Shenoy N."/>
            <person name="Stanke M."/>
            <person name="Ter-Hovhannisyan V."/>
            <person name="Tunlid A."/>
            <person name="Velagapudi R."/>
            <person name="Vision T.J."/>
            <person name="Zeng Q."/>
            <person name="Zolan M.E."/>
            <person name="Pukkila P.J."/>
        </authorList>
    </citation>
    <scope>NUCLEOTIDE SEQUENCE [LARGE SCALE GENOMIC DNA]</scope>
    <source>
        <strain evidence="3">Okayama-7 / 130 / ATCC MYA-4618 / FGSC 9003</strain>
    </source>
</reference>
<dbReference type="eggNOG" id="ENOG502S78W">
    <property type="taxonomic scope" value="Eukaryota"/>
</dbReference>